<comment type="caution">
    <text evidence="1">The sequence shown here is derived from an EMBL/GenBank/DDBJ whole genome shotgun (WGS) entry which is preliminary data.</text>
</comment>
<gene>
    <name evidence="1" type="ORF">HanXRQr2_Chr16g0752011</name>
</gene>
<reference evidence="1" key="1">
    <citation type="journal article" date="2017" name="Nature">
        <title>The sunflower genome provides insights into oil metabolism, flowering and Asterid evolution.</title>
        <authorList>
            <person name="Badouin H."/>
            <person name="Gouzy J."/>
            <person name="Grassa C.J."/>
            <person name="Murat F."/>
            <person name="Staton S.E."/>
            <person name="Cottret L."/>
            <person name="Lelandais-Briere C."/>
            <person name="Owens G.L."/>
            <person name="Carrere S."/>
            <person name="Mayjonade B."/>
            <person name="Legrand L."/>
            <person name="Gill N."/>
            <person name="Kane N.C."/>
            <person name="Bowers J.E."/>
            <person name="Hubner S."/>
            <person name="Bellec A."/>
            <person name="Berard A."/>
            <person name="Berges H."/>
            <person name="Blanchet N."/>
            <person name="Boniface M.C."/>
            <person name="Brunel D."/>
            <person name="Catrice O."/>
            <person name="Chaidir N."/>
            <person name="Claudel C."/>
            <person name="Donnadieu C."/>
            <person name="Faraut T."/>
            <person name="Fievet G."/>
            <person name="Helmstetter N."/>
            <person name="King M."/>
            <person name="Knapp S.J."/>
            <person name="Lai Z."/>
            <person name="Le Paslier M.C."/>
            <person name="Lippi Y."/>
            <person name="Lorenzon L."/>
            <person name="Mandel J.R."/>
            <person name="Marage G."/>
            <person name="Marchand G."/>
            <person name="Marquand E."/>
            <person name="Bret-Mestries E."/>
            <person name="Morien E."/>
            <person name="Nambeesan S."/>
            <person name="Nguyen T."/>
            <person name="Pegot-Espagnet P."/>
            <person name="Pouilly N."/>
            <person name="Raftis F."/>
            <person name="Sallet E."/>
            <person name="Schiex T."/>
            <person name="Thomas J."/>
            <person name="Vandecasteele C."/>
            <person name="Vares D."/>
            <person name="Vear F."/>
            <person name="Vautrin S."/>
            <person name="Crespi M."/>
            <person name="Mangin B."/>
            <person name="Burke J.M."/>
            <person name="Salse J."/>
            <person name="Munos S."/>
            <person name="Vincourt P."/>
            <person name="Rieseberg L.H."/>
            <person name="Langlade N.B."/>
        </authorList>
    </citation>
    <scope>NUCLEOTIDE SEQUENCE</scope>
    <source>
        <tissue evidence="1">Leaves</tissue>
    </source>
</reference>
<sequence length="63" mass="7053">MLGPKTPLQPKSCAIEVKVCDQSITCAIQHEHDRPNCTCAIGSRFVGQWYDSLTLRPMYLVCV</sequence>
<dbReference type="EMBL" id="MNCJ02000331">
    <property type="protein sequence ID" value="KAF5760312.1"/>
    <property type="molecule type" value="Genomic_DNA"/>
</dbReference>
<accession>A0A9K3DRH4</accession>
<evidence type="ECO:0000313" key="1">
    <source>
        <dbReference type="EMBL" id="KAF5760312.1"/>
    </source>
</evidence>
<organism evidence="1 2">
    <name type="scientific">Helianthus annuus</name>
    <name type="common">Common sunflower</name>
    <dbReference type="NCBI Taxonomy" id="4232"/>
    <lineage>
        <taxon>Eukaryota</taxon>
        <taxon>Viridiplantae</taxon>
        <taxon>Streptophyta</taxon>
        <taxon>Embryophyta</taxon>
        <taxon>Tracheophyta</taxon>
        <taxon>Spermatophyta</taxon>
        <taxon>Magnoliopsida</taxon>
        <taxon>eudicotyledons</taxon>
        <taxon>Gunneridae</taxon>
        <taxon>Pentapetalae</taxon>
        <taxon>asterids</taxon>
        <taxon>campanulids</taxon>
        <taxon>Asterales</taxon>
        <taxon>Asteraceae</taxon>
        <taxon>Asteroideae</taxon>
        <taxon>Heliantheae alliance</taxon>
        <taxon>Heliantheae</taxon>
        <taxon>Helianthus</taxon>
    </lineage>
</organism>
<evidence type="ECO:0000313" key="2">
    <source>
        <dbReference type="Proteomes" id="UP000215914"/>
    </source>
</evidence>
<dbReference type="AlphaFoldDB" id="A0A9K3DRH4"/>
<keyword evidence="2" id="KW-1185">Reference proteome</keyword>
<dbReference type="Proteomes" id="UP000215914">
    <property type="component" value="Unassembled WGS sequence"/>
</dbReference>
<name>A0A9K3DRH4_HELAN</name>
<reference evidence="1" key="2">
    <citation type="submission" date="2020-06" db="EMBL/GenBank/DDBJ databases">
        <title>Helianthus annuus Genome sequencing and assembly Release 2.</title>
        <authorList>
            <person name="Gouzy J."/>
            <person name="Langlade N."/>
            <person name="Munos S."/>
        </authorList>
    </citation>
    <scope>NUCLEOTIDE SEQUENCE</scope>
    <source>
        <tissue evidence="1">Leaves</tissue>
    </source>
</reference>
<proteinExistence type="predicted"/>
<protein>
    <submittedName>
        <fullName evidence="1">Uncharacterized protein</fullName>
    </submittedName>
</protein>
<dbReference type="Gramene" id="mRNA:HanXRQr2_Chr16g0752011">
    <property type="protein sequence ID" value="CDS:HanXRQr2_Chr16g0752011.1"/>
    <property type="gene ID" value="HanXRQr2_Chr16g0752011"/>
</dbReference>